<sequence>MDFTAKWIFQGWIMLVLLCQVNFYTKAVPIAPSQCNTEREYLQDGKCCRKCKPGEYLSARCTAVSDTDCKPCGEKQYQPYWNTDNRCMSQNICDRERGLQASQHENNTAPVKCECMPGFQCSIMDCEFCERVRVCGPGYGVIQGANTPNNLCEKCPHGSFSTVSSATEPCKQWTDCKSLGKTEVHHGNETVDVQCGPTTTALGNVIICVVVVLLIILVSTFGVYLVCNKNRMKGISEDFRKIYRNVHGRTQQDTTHPKENDSVLEVTLLLKNEEKPRDFLNTCSTSDVLNEDSAPLEPAAGCSEPVEDETEESALNSEVDSASHGPAPLASSSCSSCSCVSHLKRPVEAGEQDDFSQFVSIGNNVSCSCSGNGTNSRPKSLQEVCYCSRCCGSVTGSLDCEYKGDLQDSLCLSVDCCSCTTREATLGDKGPSFVNQAGKTSSENRLNGHCCCSMDSMNGPVQSSLSGNGEGIPSEDCHTQRQNPNCKTPDPSSNSSSHNSDPPSASGNVTGNKNTTFISNGQVMNFSGDVIVVYVSQNSQTSTDKTEETFGCPVQEENSGGSSKDDTKQEQDYLPQVNIAYPLQEGTQHRKEGPVRNTTIPIQEESTQWTQQKCV</sequence>
<reference evidence="6" key="1">
    <citation type="submission" date="2022-02" db="EMBL/GenBank/DDBJ databases">
        <title>Atlantic sturgeon de novo genome assembly.</title>
        <authorList>
            <person name="Stock M."/>
            <person name="Klopp C."/>
            <person name="Guiguen Y."/>
            <person name="Cabau C."/>
            <person name="Parinello H."/>
            <person name="Santidrian Yebra-Pimentel E."/>
            <person name="Kuhl H."/>
            <person name="Dirks R.P."/>
            <person name="Guessner J."/>
            <person name="Wuertz S."/>
            <person name="Du K."/>
            <person name="Schartl M."/>
        </authorList>
    </citation>
    <scope>NUCLEOTIDE SEQUENCE</scope>
    <source>
        <strain evidence="6">STURGEONOMICS-FGT-2020</strain>
        <tissue evidence="6">Whole blood</tissue>
    </source>
</reference>
<dbReference type="SUPFAM" id="SSF57586">
    <property type="entry name" value="TNF receptor-like"/>
    <property type="match status" value="3"/>
</dbReference>
<protein>
    <submittedName>
        <fullName evidence="6">Tumor necrosis factor receptor superfamily member 11A-like</fullName>
    </submittedName>
</protein>
<dbReference type="GO" id="GO:0001503">
    <property type="term" value="P:ossification"/>
    <property type="evidence" value="ECO:0007669"/>
    <property type="project" value="TreeGrafter"/>
</dbReference>
<dbReference type="PRINTS" id="PR01680">
    <property type="entry name" value="TNFACTORR6"/>
</dbReference>
<feature type="disulfide bond" evidence="1">
    <location>
        <begin position="48"/>
        <end position="61"/>
    </location>
</feature>
<feature type="disulfide bond" evidence="1">
    <location>
        <begin position="51"/>
        <end position="69"/>
    </location>
</feature>
<dbReference type="InterPro" id="IPR008063">
    <property type="entry name" value="Fas_rcpt"/>
</dbReference>
<organism evidence="6 7">
    <name type="scientific">Acipenser oxyrinchus oxyrinchus</name>
    <dbReference type="NCBI Taxonomy" id="40147"/>
    <lineage>
        <taxon>Eukaryota</taxon>
        <taxon>Metazoa</taxon>
        <taxon>Chordata</taxon>
        <taxon>Craniata</taxon>
        <taxon>Vertebrata</taxon>
        <taxon>Euteleostomi</taxon>
        <taxon>Actinopterygii</taxon>
        <taxon>Chondrostei</taxon>
        <taxon>Acipenseriformes</taxon>
        <taxon>Acipenseridae</taxon>
        <taxon>Acipenser</taxon>
    </lineage>
</organism>
<feature type="domain" description="TNFR-Cys" evidence="5">
    <location>
        <begin position="34"/>
        <end position="69"/>
    </location>
</feature>
<dbReference type="GO" id="GO:0006915">
    <property type="term" value="P:apoptotic process"/>
    <property type="evidence" value="ECO:0007669"/>
    <property type="project" value="InterPro"/>
</dbReference>
<feature type="compositionally biased region" description="Polar residues" evidence="2">
    <location>
        <begin position="596"/>
        <end position="615"/>
    </location>
</feature>
<feature type="region of interest" description="Disordered" evidence="2">
    <location>
        <begin position="289"/>
        <end position="327"/>
    </location>
</feature>
<keyword evidence="3" id="KW-0472">Membrane</keyword>
<feature type="compositionally biased region" description="Low complexity" evidence="2">
    <location>
        <begin position="489"/>
        <end position="506"/>
    </location>
</feature>
<accession>A0AAD8LRF7</accession>
<evidence type="ECO:0000256" key="4">
    <source>
        <dbReference type="SAM" id="SignalP"/>
    </source>
</evidence>
<feature type="transmembrane region" description="Helical" evidence="3">
    <location>
        <begin position="201"/>
        <end position="227"/>
    </location>
</feature>
<dbReference type="GO" id="GO:0019955">
    <property type="term" value="F:cytokine binding"/>
    <property type="evidence" value="ECO:0007669"/>
    <property type="project" value="TreeGrafter"/>
</dbReference>
<feature type="chain" id="PRO_5042098171" evidence="4">
    <location>
        <begin position="28"/>
        <end position="615"/>
    </location>
</feature>
<dbReference type="EMBL" id="JAGXEW010000003">
    <property type="protein sequence ID" value="KAK1173920.1"/>
    <property type="molecule type" value="Genomic_DNA"/>
</dbReference>
<evidence type="ECO:0000259" key="5">
    <source>
        <dbReference type="PROSITE" id="PS50050"/>
    </source>
</evidence>
<evidence type="ECO:0000256" key="3">
    <source>
        <dbReference type="SAM" id="Phobius"/>
    </source>
</evidence>
<evidence type="ECO:0000313" key="7">
    <source>
        <dbReference type="Proteomes" id="UP001230051"/>
    </source>
</evidence>
<comment type="caution">
    <text evidence="6">The sequence shown here is derived from an EMBL/GenBank/DDBJ whole genome shotgun (WGS) entry which is preliminary data.</text>
</comment>
<dbReference type="GO" id="GO:0070555">
    <property type="term" value="P:response to interleukin-1"/>
    <property type="evidence" value="ECO:0007669"/>
    <property type="project" value="TreeGrafter"/>
</dbReference>
<dbReference type="GO" id="GO:0072674">
    <property type="term" value="P:multinuclear osteoclast differentiation"/>
    <property type="evidence" value="ECO:0007669"/>
    <property type="project" value="TreeGrafter"/>
</dbReference>
<dbReference type="Gene3D" id="2.10.50.10">
    <property type="entry name" value="Tumor Necrosis Factor Receptor, subunit A, domain 2"/>
    <property type="match status" value="2"/>
</dbReference>
<keyword evidence="4" id="KW-0732">Signal</keyword>
<dbReference type="GO" id="GO:0005031">
    <property type="term" value="F:tumor necrosis factor receptor activity"/>
    <property type="evidence" value="ECO:0007669"/>
    <property type="project" value="TreeGrafter"/>
</dbReference>
<dbReference type="GO" id="GO:0009897">
    <property type="term" value="C:external side of plasma membrane"/>
    <property type="evidence" value="ECO:0007669"/>
    <property type="project" value="TreeGrafter"/>
</dbReference>
<dbReference type="SMART" id="SM00208">
    <property type="entry name" value="TNFR"/>
    <property type="match status" value="3"/>
</dbReference>
<dbReference type="GO" id="GO:0006955">
    <property type="term" value="P:immune response"/>
    <property type="evidence" value="ECO:0007669"/>
    <property type="project" value="InterPro"/>
</dbReference>
<feature type="signal peptide" evidence="4">
    <location>
        <begin position="1"/>
        <end position="27"/>
    </location>
</feature>
<evidence type="ECO:0000256" key="1">
    <source>
        <dbReference type="PROSITE-ProRule" id="PRU00206"/>
    </source>
</evidence>
<dbReference type="PANTHER" id="PTHR47134">
    <property type="entry name" value="TUMOR NECROSIS FACTOR RECEPTOR SUPERFAMILY MEMBER 11A"/>
    <property type="match status" value="1"/>
</dbReference>
<dbReference type="Proteomes" id="UP001230051">
    <property type="component" value="Unassembled WGS sequence"/>
</dbReference>
<keyword evidence="7" id="KW-1185">Reference proteome</keyword>
<dbReference type="GO" id="GO:0045780">
    <property type="term" value="P:positive regulation of bone resorption"/>
    <property type="evidence" value="ECO:0007669"/>
    <property type="project" value="TreeGrafter"/>
</dbReference>
<dbReference type="AlphaFoldDB" id="A0AAD8LRF7"/>
<feature type="repeat" description="TNFR-Cys" evidence="1">
    <location>
        <begin position="34"/>
        <end position="69"/>
    </location>
</feature>
<dbReference type="PROSITE" id="PS50050">
    <property type="entry name" value="TNFR_NGFR_2"/>
    <property type="match status" value="1"/>
</dbReference>
<keyword evidence="1" id="KW-1015">Disulfide bond</keyword>
<dbReference type="InterPro" id="IPR053075">
    <property type="entry name" value="TNFRSF11A"/>
</dbReference>
<keyword evidence="3" id="KW-1133">Transmembrane helix</keyword>
<feature type="region of interest" description="Disordered" evidence="2">
    <location>
        <begin position="584"/>
        <end position="615"/>
    </location>
</feature>
<gene>
    <name evidence="6" type="primary">TNFRSF11A</name>
    <name evidence="6" type="ORF">AOXY_G4164</name>
</gene>
<keyword evidence="6" id="KW-0675">Receptor</keyword>
<dbReference type="PROSITE" id="PS00652">
    <property type="entry name" value="TNFR_NGFR_1"/>
    <property type="match status" value="1"/>
</dbReference>
<feature type="region of interest" description="Disordered" evidence="2">
    <location>
        <begin position="462"/>
        <end position="513"/>
    </location>
</feature>
<evidence type="ECO:0000256" key="2">
    <source>
        <dbReference type="SAM" id="MobiDB-lite"/>
    </source>
</evidence>
<proteinExistence type="predicted"/>
<evidence type="ECO:0000313" key="6">
    <source>
        <dbReference type="EMBL" id="KAK1173920.1"/>
    </source>
</evidence>
<feature type="region of interest" description="Disordered" evidence="2">
    <location>
        <begin position="541"/>
        <end position="571"/>
    </location>
</feature>
<keyword evidence="3" id="KW-0812">Transmembrane</keyword>
<comment type="caution">
    <text evidence="1">Lacks conserved residue(s) required for the propagation of feature annotation.</text>
</comment>
<dbReference type="InterPro" id="IPR001368">
    <property type="entry name" value="TNFR/NGFR_Cys_rich_reg"/>
</dbReference>
<name>A0AAD8LRF7_ACIOX</name>
<dbReference type="PANTHER" id="PTHR47134:SF1">
    <property type="entry name" value="TUMOR NECROSIS FACTOR RECEPTOR SUPERFAMILY MEMBER 11A"/>
    <property type="match status" value="1"/>
</dbReference>